<dbReference type="EMBL" id="JAUSTI010000004">
    <property type="protein sequence ID" value="MDQ0170510.1"/>
    <property type="molecule type" value="Genomic_DNA"/>
</dbReference>
<keyword evidence="3" id="KW-1185">Reference proteome</keyword>
<dbReference type="RefSeq" id="WP_307215103.1">
    <property type="nucleotide sequence ID" value="NZ_JAUSTI010000004.1"/>
</dbReference>
<dbReference type="Proteomes" id="UP001233836">
    <property type="component" value="Unassembled WGS sequence"/>
</dbReference>
<dbReference type="CDD" id="cd04301">
    <property type="entry name" value="NAT_SF"/>
    <property type="match status" value="1"/>
</dbReference>
<organism evidence="2 3">
    <name type="scientific">Paenibacillus tundrae</name>
    <dbReference type="NCBI Taxonomy" id="528187"/>
    <lineage>
        <taxon>Bacteria</taxon>
        <taxon>Bacillati</taxon>
        <taxon>Bacillota</taxon>
        <taxon>Bacilli</taxon>
        <taxon>Bacillales</taxon>
        <taxon>Paenibacillaceae</taxon>
        <taxon>Paenibacillus</taxon>
    </lineage>
</organism>
<evidence type="ECO:0000313" key="2">
    <source>
        <dbReference type="EMBL" id="MDQ0170510.1"/>
    </source>
</evidence>
<accession>A0ABT9WBL7</accession>
<gene>
    <name evidence="2" type="ORF">J2T19_001952</name>
</gene>
<sequence>MYIEIETIEKKVTKIEFSPQVVLNTCGRMFDFPEMSFDECTPISHSVRLVYPLDLIDIELNGPLTEDIENQIKAKYYVEDNQIIIASLDITEFPDEWRLEMGMSWFYWLDALDGDHAIVGERANQIVEEDIYEDHFDYGSLYYIQRVDVHPNFRGEKIGIKLINHAFKYLLRNANGIVFLFAKPMQSTLSKAQSKFNSSSRLSNYYKHCGFKRASKERSKAILMEVPVHEINYER</sequence>
<dbReference type="InterPro" id="IPR016181">
    <property type="entry name" value="Acyl_CoA_acyltransferase"/>
</dbReference>
<dbReference type="PROSITE" id="PS51186">
    <property type="entry name" value="GNAT"/>
    <property type="match status" value="1"/>
</dbReference>
<proteinExistence type="predicted"/>
<dbReference type="Gene3D" id="3.40.630.30">
    <property type="match status" value="1"/>
</dbReference>
<comment type="caution">
    <text evidence="2">The sequence shown here is derived from an EMBL/GenBank/DDBJ whole genome shotgun (WGS) entry which is preliminary data.</text>
</comment>
<evidence type="ECO:0000259" key="1">
    <source>
        <dbReference type="PROSITE" id="PS51186"/>
    </source>
</evidence>
<dbReference type="Pfam" id="PF13508">
    <property type="entry name" value="Acetyltransf_7"/>
    <property type="match status" value="1"/>
</dbReference>
<protein>
    <submittedName>
        <fullName evidence="2">GNAT superfamily N-acetyltransferase</fullName>
    </submittedName>
</protein>
<dbReference type="InterPro" id="IPR000182">
    <property type="entry name" value="GNAT_dom"/>
</dbReference>
<name>A0ABT9WBL7_9BACL</name>
<reference evidence="2 3" key="1">
    <citation type="submission" date="2023-07" db="EMBL/GenBank/DDBJ databases">
        <title>Sorghum-associated microbial communities from plants grown in Nebraska, USA.</title>
        <authorList>
            <person name="Schachtman D."/>
        </authorList>
    </citation>
    <scope>NUCLEOTIDE SEQUENCE [LARGE SCALE GENOMIC DNA]</scope>
    <source>
        <strain evidence="2 3">DS1314</strain>
    </source>
</reference>
<dbReference type="SUPFAM" id="SSF55729">
    <property type="entry name" value="Acyl-CoA N-acyltransferases (Nat)"/>
    <property type="match status" value="1"/>
</dbReference>
<feature type="domain" description="N-acetyltransferase" evidence="1">
    <location>
        <begin position="83"/>
        <end position="229"/>
    </location>
</feature>
<evidence type="ECO:0000313" key="3">
    <source>
        <dbReference type="Proteomes" id="UP001233836"/>
    </source>
</evidence>